<organism evidence="1 2">
    <name type="scientific">Apatococcus lobatus</name>
    <dbReference type="NCBI Taxonomy" id="904363"/>
    <lineage>
        <taxon>Eukaryota</taxon>
        <taxon>Viridiplantae</taxon>
        <taxon>Chlorophyta</taxon>
        <taxon>core chlorophytes</taxon>
        <taxon>Trebouxiophyceae</taxon>
        <taxon>Chlorellales</taxon>
        <taxon>Chlorellaceae</taxon>
        <taxon>Apatococcus</taxon>
    </lineage>
</organism>
<proteinExistence type="predicted"/>
<reference evidence="1 2" key="1">
    <citation type="journal article" date="2024" name="Nat. Commun.">
        <title>Phylogenomics reveals the evolutionary origins of lichenization in chlorophyte algae.</title>
        <authorList>
            <person name="Puginier C."/>
            <person name="Libourel C."/>
            <person name="Otte J."/>
            <person name="Skaloud P."/>
            <person name="Haon M."/>
            <person name="Grisel S."/>
            <person name="Petersen M."/>
            <person name="Berrin J.G."/>
            <person name="Delaux P.M."/>
            <person name="Dal Grande F."/>
            <person name="Keller J."/>
        </authorList>
    </citation>
    <scope>NUCLEOTIDE SEQUENCE [LARGE SCALE GENOMIC DNA]</scope>
    <source>
        <strain evidence="1 2">SAG 2145</strain>
    </source>
</reference>
<name>A0AAW1SBJ2_9CHLO</name>
<dbReference type="AlphaFoldDB" id="A0AAW1SBJ2"/>
<keyword evidence="2" id="KW-1185">Reference proteome</keyword>
<accession>A0AAW1SBJ2</accession>
<evidence type="ECO:0000313" key="1">
    <source>
        <dbReference type="EMBL" id="KAK9843013.1"/>
    </source>
</evidence>
<gene>
    <name evidence="1" type="ORF">WJX74_005638</name>
</gene>
<comment type="caution">
    <text evidence="1">The sequence shown here is derived from an EMBL/GenBank/DDBJ whole genome shotgun (WGS) entry which is preliminary data.</text>
</comment>
<dbReference type="Proteomes" id="UP001438707">
    <property type="component" value="Unassembled WGS sequence"/>
</dbReference>
<protein>
    <submittedName>
        <fullName evidence="1">Uncharacterized protein</fullName>
    </submittedName>
</protein>
<sequence>MFHFSLGVHRSQPGGLTFSFAHPLERAEAEGEVFEGNTVAVNVTQSSLGKGTDDNKNANRRSFKLRSTDGVGCPLSGQWPIIGPTSIAVAYPAGGHLIDWCCHRPRAAAKHQL</sequence>
<evidence type="ECO:0000313" key="2">
    <source>
        <dbReference type="Proteomes" id="UP001438707"/>
    </source>
</evidence>
<dbReference type="EMBL" id="JALJOS010000002">
    <property type="protein sequence ID" value="KAK9843013.1"/>
    <property type="molecule type" value="Genomic_DNA"/>
</dbReference>